<dbReference type="Proteomes" id="UP001470230">
    <property type="component" value="Unassembled WGS sequence"/>
</dbReference>
<evidence type="ECO:0000313" key="1">
    <source>
        <dbReference type="EMBL" id="KAK8842281.1"/>
    </source>
</evidence>
<keyword evidence="2" id="KW-1185">Reference proteome</keyword>
<dbReference type="EMBL" id="JAPFFF010000039">
    <property type="protein sequence ID" value="KAK8842281.1"/>
    <property type="molecule type" value="Genomic_DNA"/>
</dbReference>
<comment type="caution">
    <text evidence="1">The sequence shown here is derived from an EMBL/GenBank/DDBJ whole genome shotgun (WGS) entry which is preliminary data.</text>
</comment>
<accession>A0ABR2H8M4</accession>
<evidence type="ECO:0000313" key="2">
    <source>
        <dbReference type="Proteomes" id="UP001470230"/>
    </source>
</evidence>
<gene>
    <name evidence="1" type="ORF">M9Y10_026515</name>
</gene>
<protein>
    <submittedName>
        <fullName evidence="1">Uncharacterized protein</fullName>
    </submittedName>
</protein>
<reference evidence="1 2" key="1">
    <citation type="submission" date="2024-04" db="EMBL/GenBank/DDBJ databases">
        <title>Tritrichomonas musculus Genome.</title>
        <authorList>
            <person name="Alves-Ferreira E."/>
            <person name="Grigg M."/>
            <person name="Lorenzi H."/>
            <person name="Galac M."/>
        </authorList>
    </citation>
    <scope>NUCLEOTIDE SEQUENCE [LARGE SCALE GENOMIC DNA]</scope>
    <source>
        <strain evidence="1 2">EAF2021</strain>
    </source>
</reference>
<sequence>MQKETDWKSIIVVTNEKALTYDLTQTERLKVKFRRAKNRKNLTLKYKQTNKNVTTQSGQVSKEPIKVIPDMTFSLKNQMQFSDIPKKVAFDEKKQDNTDLSELKSNILEEPENPILKFIRENEMNLFGVDFF</sequence>
<name>A0ABR2H8M4_9EUKA</name>
<organism evidence="1 2">
    <name type="scientific">Tritrichomonas musculus</name>
    <dbReference type="NCBI Taxonomy" id="1915356"/>
    <lineage>
        <taxon>Eukaryota</taxon>
        <taxon>Metamonada</taxon>
        <taxon>Parabasalia</taxon>
        <taxon>Tritrichomonadida</taxon>
        <taxon>Tritrichomonadidae</taxon>
        <taxon>Tritrichomonas</taxon>
    </lineage>
</organism>
<proteinExistence type="predicted"/>